<keyword evidence="14" id="KW-1185">Reference proteome</keyword>
<dbReference type="PANTHER" id="PTHR32196:SF29">
    <property type="entry name" value="AUTOINDUCER 2 IMPORT SYSTEM PERMEASE PROTEIN LSRC"/>
    <property type="match status" value="1"/>
</dbReference>
<keyword evidence="6 12" id="KW-0812">Transmembrane</keyword>
<evidence type="ECO:0000256" key="9">
    <source>
        <dbReference type="ARBA" id="ARBA00025439"/>
    </source>
</evidence>
<keyword evidence="8 12" id="KW-0472">Membrane</keyword>
<evidence type="ECO:0000256" key="4">
    <source>
        <dbReference type="ARBA" id="ARBA00022475"/>
    </source>
</evidence>
<dbReference type="EMBL" id="JACMYC010000013">
    <property type="protein sequence ID" value="MBC2961903.1"/>
    <property type="molecule type" value="Genomic_DNA"/>
</dbReference>
<evidence type="ECO:0000256" key="11">
    <source>
        <dbReference type="SAM" id="MobiDB-lite"/>
    </source>
</evidence>
<keyword evidence="5" id="KW-0997">Cell inner membrane</keyword>
<sequence length="391" mass="40171">MSDTVSSDLARPSAASPASRVLKDLLRSRELAVAVVLVLLVAVTTLRSDSFLFGATGWRDLLLTPSMLVLLAVGQTAVIITRNVDLSVGSTLGLTAYLTGRLFIDTNLPIVAVVLAGILMGAVLGLVNGALVAFGRVPALVITLGTMYIYRGAFLTWAGSDRINADDMPRGFRDLGTESILGIPVLTIVAVVVLVLVGYYLRTARGGRELYAIGSDPEAAKLYGLPVTRRILCAFVLSGALAGLAGVVSAARFGTVSSSVGSGVELEAVGAAVIGGVAIFGGSGTVFGAALGAFLLVTINRALPVLGISDFWQQAVVGLLIVGAIVLDRVLVRRQERRLIAAREHGPDTPTTPSTPAATGGPRPAPVVPGGGTNAGTSPRPGADSNEEVVR</sequence>
<gene>
    <name evidence="13" type="ORF">H7344_16530</name>
</gene>
<comment type="subcellular location">
    <subcellularLocation>
        <location evidence="1">Cell membrane</location>
        <topology evidence="1">Multi-pass membrane protein</topology>
    </subcellularLocation>
</comment>
<evidence type="ECO:0000256" key="1">
    <source>
        <dbReference type="ARBA" id="ARBA00004651"/>
    </source>
</evidence>
<comment type="caution">
    <text evidence="13">The sequence shown here is derived from an EMBL/GenBank/DDBJ whole genome shotgun (WGS) entry which is preliminary data.</text>
</comment>
<evidence type="ECO:0000256" key="12">
    <source>
        <dbReference type="SAM" id="Phobius"/>
    </source>
</evidence>
<evidence type="ECO:0000256" key="6">
    <source>
        <dbReference type="ARBA" id="ARBA00022692"/>
    </source>
</evidence>
<evidence type="ECO:0000313" key="14">
    <source>
        <dbReference type="Proteomes" id="UP000604001"/>
    </source>
</evidence>
<evidence type="ECO:0000256" key="10">
    <source>
        <dbReference type="ARBA" id="ARBA00039382"/>
    </source>
</evidence>
<feature type="transmembrane region" description="Helical" evidence="12">
    <location>
        <begin position="61"/>
        <end position="80"/>
    </location>
</feature>
<evidence type="ECO:0000256" key="3">
    <source>
        <dbReference type="ARBA" id="ARBA00022448"/>
    </source>
</evidence>
<evidence type="ECO:0000256" key="5">
    <source>
        <dbReference type="ARBA" id="ARBA00022519"/>
    </source>
</evidence>
<evidence type="ECO:0000256" key="7">
    <source>
        <dbReference type="ARBA" id="ARBA00022989"/>
    </source>
</evidence>
<feature type="transmembrane region" description="Helical" evidence="12">
    <location>
        <begin position="180"/>
        <end position="201"/>
    </location>
</feature>
<dbReference type="Pfam" id="PF02653">
    <property type="entry name" value="BPD_transp_2"/>
    <property type="match status" value="1"/>
</dbReference>
<dbReference type="Proteomes" id="UP000604001">
    <property type="component" value="Unassembled WGS sequence"/>
</dbReference>
<keyword evidence="3" id="KW-0813">Transport</keyword>
<comment type="subunit">
    <text evidence="2">The complex is composed of two ATP-binding proteins (LsrA), two transmembrane proteins (LsrC and LsrD) and a solute-binding protein (LsrB).</text>
</comment>
<dbReference type="RefSeq" id="WP_186347104.1">
    <property type="nucleotide sequence ID" value="NZ_BMMR01000010.1"/>
</dbReference>
<proteinExistence type="predicted"/>
<accession>A0ABR6UC42</accession>
<dbReference type="PANTHER" id="PTHR32196">
    <property type="entry name" value="ABC TRANSPORTER PERMEASE PROTEIN YPHD-RELATED-RELATED"/>
    <property type="match status" value="1"/>
</dbReference>
<keyword evidence="7 12" id="KW-1133">Transmembrane helix</keyword>
<dbReference type="CDD" id="cd06579">
    <property type="entry name" value="TM_PBP1_transp_AraH_like"/>
    <property type="match status" value="1"/>
</dbReference>
<evidence type="ECO:0000313" key="13">
    <source>
        <dbReference type="EMBL" id="MBC2961903.1"/>
    </source>
</evidence>
<feature type="transmembrane region" description="Helical" evidence="12">
    <location>
        <begin position="231"/>
        <end position="254"/>
    </location>
</feature>
<dbReference type="InterPro" id="IPR001851">
    <property type="entry name" value="ABC_transp_permease"/>
</dbReference>
<organism evidence="13 14">
    <name type="scientific">Nocardioides deserti</name>
    <dbReference type="NCBI Taxonomy" id="1588644"/>
    <lineage>
        <taxon>Bacteria</taxon>
        <taxon>Bacillati</taxon>
        <taxon>Actinomycetota</taxon>
        <taxon>Actinomycetes</taxon>
        <taxon>Propionibacteriales</taxon>
        <taxon>Nocardioidaceae</taxon>
        <taxon>Nocardioides</taxon>
    </lineage>
</organism>
<comment type="function">
    <text evidence="9">Part of the ABC transporter complex LsrABCD involved in autoinducer 2 (AI-2) import. Probably responsible for the translocation of the substrate across the membrane.</text>
</comment>
<name>A0ABR6UC42_9ACTN</name>
<protein>
    <recommendedName>
        <fullName evidence="10">Autoinducer 2 import system permease protein LsrC</fullName>
    </recommendedName>
</protein>
<feature type="transmembrane region" description="Helical" evidence="12">
    <location>
        <begin position="140"/>
        <end position="159"/>
    </location>
</feature>
<feature type="compositionally biased region" description="Low complexity" evidence="11">
    <location>
        <begin position="348"/>
        <end position="362"/>
    </location>
</feature>
<evidence type="ECO:0000256" key="2">
    <source>
        <dbReference type="ARBA" id="ARBA00011262"/>
    </source>
</evidence>
<feature type="transmembrane region" description="Helical" evidence="12">
    <location>
        <begin position="111"/>
        <end position="134"/>
    </location>
</feature>
<evidence type="ECO:0000256" key="8">
    <source>
        <dbReference type="ARBA" id="ARBA00023136"/>
    </source>
</evidence>
<feature type="transmembrane region" description="Helical" evidence="12">
    <location>
        <begin position="266"/>
        <end position="299"/>
    </location>
</feature>
<feature type="transmembrane region" description="Helical" evidence="12">
    <location>
        <begin position="311"/>
        <end position="332"/>
    </location>
</feature>
<reference evidence="13 14" key="1">
    <citation type="submission" date="2020-08" db="EMBL/GenBank/DDBJ databases">
        <title>novel species in genus Nocardioides.</title>
        <authorList>
            <person name="Zhang G."/>
        </authorList>
    </citation>
    <scope>NUCLEOTIDE SEQUENCE [LARGE SCALE GENOMIC DNA]</scope>
    <source>
        <strain evidence="13 14">SC8A-24</strain>
    </source>
</reference>
<keyword evidence="4" id="KW-1003">Cell membrane</keyword>
<feature type="transmembrane region" description="Helical" evidence="12">
    <location>
        <begin position="31"/>
        <end position="49"/>
    </location>
</feature>
<feature type="region of interest" description="Disordered" evidence="11">
    <location>
        <begin position="342"/>
        <end position="391"/>
    </location>
</feature>